<comment type="similarity">
    <text evidence="1">Belongs to the TEC1 family.</text>
</comment>
<dbReference type="GO" id="GO:0003700">
    <property type="term" value="F:DNA-binding transcription factor activity"/>
    <property type="evidence" value="ECO:0007669"/>
    <property type="project" value="InterPro"/>
</dbReference>
<dbReference type="Proteomes" id="UP000279259">
    <property type="component" value="Unassembled WGS sequence"/>
</dbReference>
<sequence length="484" mass="53398">MVRIPTTTLRRSTRIADRRNAFAAATAPSFNPYNNHANVNPMEGLSELAALATLDDHDLAKMRYEFHQHDDHPMGEQFDMSDLRRTLPSLTDSPPPLSSNVLPPILSPSYQWKTKPEINPFHSQPVPPHYAGAIVDEDLSESEEGAARLLLKIRERSLSSNSLPQTMATSPSFATPSLASSPSVSFFGSPSLVSPSPTYNGANGRTQPPRRPWEDDPMQGGAPDFSSFHKAVEAHWKGVPQWTRESSQERPSTAGSSASSSSSRQSSAGLGKQKAGVANKPAPKKRSSAHTVPKPKASPQPQPSSSSDSEDGGRRARNSPWPKDTSELFQRIIEMFPPIGRLKLEFLGMKCGRNEIIGCLISLAPSLSRGGIFYGRKRISSHSQTCKQKTGQDEAGRRQRALLVSDNKVKNVVRPYALRVFPPEFADILGLPRSTNLATYTVENRPLIYEDGRVRIQTDLKTAMTMHRKKLRKAQDECKERKAM</sequence>
<reference evidence="4 5" key="1">
    <citation type="submission" date="2018-11" db="EMBL/GenBank/DDBJ databases">
        <title>Genome sequence of Saitozyma podzolica DSM 27192.</title>
        <authorList>
            <person name="Aliyu H."/>
            <person name="Gorte O."/>
            <person name="Ochsenreither K."/>
        </authorList>
    </citation>
    <scope>NUCLEOTIDE SEQUENCE [LARGE SCALE GENOMIC DNA]</scope>
    <source>
        <strain evidence="4 5">DSM 27192</strain>
    </source>
</reference>
<evidence type="ECO:0000259" key="3">
    <source>
        <dbReference type="Pfam" id="PF01285"/>
    </source>
</evidence>
<feature type="compositionally biased region" description="Low complexity" evidence="2">
    <location>
        <begin position="252"/>
        <end position="271"/>
    </location>
</feature>
<evidence type="ECO:0000313" key="4">
    <source>
        <dbReference type="EMBL" id="RSH83747.1"/>
    </source>
</evidence>
<dbReference type="AlphaFoldDB" id="A0A427XY79"/>
<organism evidence="4 5">
    <name type="scientific">Saitozyma podzolica</name>
    <dbReference type="NCBI Taxonomy" id="1890683"/>
    <lineage>
        <taxon>Eukaryota</taxon>
        <taxon>Fungi</taxon>
        <taxon>Dikarya</taxon>
        <taxon>Basidiomycota</taxon>
        <taxon>Agaricomycotina</taxon>
        <taxon>Tremellomycetes</taxon>
        <taxon>Tremellales</taxon>
        <taxon>Trimorphomycetaceae</taxon>
        <taxon>Saitozyma</taxon>
    </lineage>
</organism>
<gene>
    <name evidence="4" type="ORF">EHS25_005362</name>
</gene>
<protein>
    <recommendedName>
        <fullName evidence="3">TEA domain-containing protein</fullName>
    </recommendedName>
</protein>
<dbReference type="Pfam" id="PF01285">
    <property type="entry name" value="TEA"/>
    <property type="match status" value="1"/>
</dbReference>
<name>A0A427XY79_9TREE</name>
<keyword evidence="5" id="KW-1185">Reference proteome</keyword>
<proteinExistence type="inferred from homology"/>
<feature type="region of interest" description="Disordered" evidence="2">
    <location>
        <begin position="184"/>
        <end position="225"/>
    </location>
</feature>
<dbReference type="STRING" id="1890683.A0A427XY79"/>
<accession>A0A427XY79</accession>
<dbReference type="EMBL" id="RSCD01000023">
    <property type="protein sequence ID" value="RSH83747.1"/>
    <property type="molecule type" value="Genomic_DNA"/>
</dbReference>
<feature type="domain" description="TEA" evidence="3">
    <location>
        <begin position="321"/>
        <end position="388"/>
    </location>
</feature>
<dbReference type="InterPro" id="IPR000818">
    <property type="entry name" value="TEA/ATTS_dom"/>
</dbReference>
<dbReference type="OrthoDB" id="2562432at2759"/>
<evidence type="ECO:0000256" key="1">
    <source>
        <dbReference type="ARBA" id="ARBA00008421"/>
    </source>
</evidence>
<evidence type="ECO:0000313" key="5">
    <source>
        <dbReference type="Proteomes" id="UP000279259"/>
    </source>
</evidence>
<comment type="caution">
    <text evidence="4">The sequence shown here is derived from an EMBL/GenBank/DDBJ whole genome shotgun (WGS) entry which is preliminary data.</text>
</comment>
<feature type="compositionally biased region" description="Low complexity" evidence="2">
    <location>
        <begin position="184"/>
        <end position="197"/>
    </location>
</feature>
<dbReference type="InterPro" id="IPR038096">
    <property type="entry name" value="TEA/ATTS_sf"/>
</dbReference>
<feature type="region of interest" description="Disordered" evidence="2">
    <location>
        <begin position="240"/>
        <end position="323"/>
    </location>
</feature>
<dbReference type="Gene3D" id="6.10.20.40">
    <property type="entry name" value="TEA/ATTS domain"/>
    <property type="match status" value="1"/>
</dbReference>
<evidence type="ECO:0000256" key="2">
    <source>
        <dbReference type="SAM" id="MobiDB-lite"/>
    </source>
</evidence>